<dbReference type="GO" id="GO:0005737">
    <property type="term" value="C:cytoplasm"/>
    <property type="evidence" value="ECO:0007669"/>
    <property type="project" value="TreeGrafter"/>
</dbReference>
<dbReference type="Gene3D" id="3.40.50.1000">
    <property type="entry name" value="HAD superfamily/HAD-like"/>
    <property type="match status" value="1"/>
</dbReference>
<organism evidence="1 2">
    <name type="scientific">Chitinophaga flava</name>
    <dbReference type="NCBI Taxonomy" id="2259036"/>
    <lineage>
        <taxon>Bacteria</taxon>
        <taxon>Pseudomonadati</taxon>
        <taxon>Bacteroidota</taxon>
        <taxon>Chitinophagia</taxon>
        <taxon>Chitinophagales</taxon>
        <taxon>Chitinophagaceae</taxon>
        <taxon>Chitinophaga</taxon>
    </lineage>
</organism>
<dbReference type="EMBL" id="QFFJ01000002">
    <property type="protein sequence ID" value="RBL90577.1"/>
    <property type="molecule type" value="Genomic_DNA"/>
</dbReference>
<dbReference type="AlphaFoldDB" id="A0A365XW37"/>
<dbReference type="OrthoDB" id="9794212at2"/>
<dbReference type="PANTHER" id="PTHR43344">
    <property type="entry name" value="PHOSPHOSERINE PHOSPHATASE"/>
    <property type="match status" value="1"/>
</dbReference>
<dbReference type="PANTHER" id="PTHR43344:SF14">
    <property type="entry name" value="HAD-IB FAMILY HYDROLASE"/>
    <property type="match status" value="1"/>
</dbReference>
<evidence type="ECO:0000313" key="2">
    <source>
        <dbReference type="Proteomes" id="UP000253410"/>
    </source>
</evidence>
<dbReference type="GO" id="GO:0006564">
    <property type="term" value="P:L-serine biosynthetic process"/>
    <property type="evidence" value="ECO:0007669"/>
    <property type="project" value="TreeGrafter"/>
</dbReference>
<dbReference type="RefSeq" id="WP_113619325.1">
    <property type="nucleotide sequence ID" value="NZ_QFFJ01000002.1"/>
</dbReference>
<protein>
    <submittedName>
        <fullName evidence="1">HAD-IB family hydrolase</fullName>
    </submittedName>
</protein>
<reference evidence="1 2" key="1">
    <citation type="submission" date="2018-05" db="EMBL/GenBank/DDBJ databases">
        <title>Chitinophaga sp. K3CV102501T nov., isolated from isolated from a monsoon evergreen broad-leaved forest soil.</title>
        <authorList>
            <person name="Lv Y."/>
        </authorList>
    </citation>
    <scope>NUCLEOTIDE SEQUENCE [LARGE SCALE GENOMIC DNA]</scope>
    <source>
        <strain evidence="1 2">GDMCC 1.1325</strain>
    </source>
</reference>
<dbReference type="InterPro" id="IPR006385">
    <property type="entry name" value="HAD_hydro_SerB1"/>
</dbReference>
<dbReference type="SUPFAM" id="SSF56784">
    <property type="entry name" value="HAD-like"/>
    <property type="match status" value="1"/>
</dbReference>
<evidence type="ECO:0000313" key="1">
    <source>
        <dbReference type="EMBL" id="RBL90577.1"/>
    </source>
</evidence>
<dbReference type="InterPro" id="IPR036412">
    <property type="entry name" value="HAD-like_sf"/>
</dbReference>
<proteinExistence type="predicted"/>
<dbReference type="GO" id="GO:0036424">
    <property type="term" value="F:L-phosphoserine phosphatase activity"/>
    <property type="evidence" value="ECO:0007669"/>
    <property type="project" value="TreeGrafter"/>
</dbReference>
<keyword evidence="2" id="KW-1185">Reference proteome</keyword>
<accession>A0A365XW37</accession>
<dbReference type="CDD" id="cd02612">
    <property type="entry name" value="HAD_PGPPase"/>
    <property type="match status" value="1"/>
</dbReference>
<dbReference type="InterPro" id="IPR023214">
    <property type="entry name" value="HAD_sf"/>
</dbReference>
<dbReference type="NCBIfam" id="TIGR01490">
    <property type="entry name" value="HAD-SF-IB-hyp1"/>
    <property type="match status" value="1"/>
</dbReference>
<dbReference type="Gene3D" id="1.20.1440.100">
    <property type="entry name" value="SG protein - dephosphorylation function"/>
    <property type="match status" value="1"/>
</dbReference>
<dbReference type="NCBIfam" id="TIGR01488">
    <property type="entry name" value="HAD-SF-IB"/>
    <property type="match status" value="1"/>
</dbReference>
<dbReference type="Pfam" id="PF12710">
    <property type="entry name" value="HAD"/>
    <property type="match status" value="1"/>
</dbReference>
<dbReference type="GO" id="GO:0000287">
    <property type="term" value="F:magnesium ion binding"/>
    <property type="evidence" value="ECO:0007669"/>
    <property type="project" value="TreeGrafter"/>
</dbReference>
<sequence length="197" mass="22663">MSGIAFFDFDGTITRKDTLWEVIRFQKGSIALYGGMVRLLPALIGFKLKRIAAQEMKERVLRYYFGNISQQEFEEGCRRFCTDRLPLLVRDQALAAIRQHQQQGNRVVVVSASVENWVAPWCEVQDIGCIASRLEITDQRLTGNLQGNNCNGPEKVNRIREQFNLHDYTEIYAYGDSEGDKPMLALAQHPEYKPFRK</sequence>
<gene>
    <name evidence="1" type="ORF">DF182_29415</name>
</gene>
<keyword evidence="1" id="KW-0378">Hydrolase</keyword>
<dbReference type="Proteomes" id="UP000253410">
    <property type="component" value="Unassembled WGS sequence"/>
</dbReference>
<name>A0A365XW37_9BACT</name>
<comment type="caution">
    <text evidence="1">The sequence shown here is derived from an EMBL/GenBank/DDBJ whole genome shotgun (WGS) entry which is preliminary data.</text>
</comment>
<dbReference type="InterPro" id="IPR050582">
    <property type="entry name" value="HAD-like_SerB"/>
</dbReference>